<sequence length="721" mass="78692">MSVTVQSKSTAPAKVAPASRKIYLYCEGPACSYAWAQDAIENVETMHHVFIRVSGVLHVSYLCAGCHATLTDDEKRNVPLFNDNLVNTMSLARLKRLDSYHVLLTNVKTYLLPLAGIVLFLPILGPLLAFGCRKLPARLLELWPHLPKRHVCLTFLLLSATYVGIALCFPFTSQCVFWALLEGYSVLFSLVNLLAHTTINGYVNASGSLDTNRNPLIKLQYAMFRIICSGGVPVVGLLELLVLISTPPLATVVYSSSKRLSDPTDLNALSLLDPTTQEPIDPSYLPGAFVSRPIQRRIVDIMGWRRFTLLLGLLASVAINGVLTASWVGGIFPSFDFIVPGAYALVSSPTNAMYGMSGELATRSCASTANGLSTTTSSAVWNLGFDPAPTVDIGLPLVILFFYNEQQEPVPFTIEAAWNIRLVNQSGNSAMFYPLANEAFFSLRADFDGDCTAVRALHPVATVYYGTSSLQMYVAAQTLDYAMVLFPLFLLFKQIAQCGVFSACIGGLSGRIWALWIKFDSISTVGLYPHFGNTPLPVDLTCRTNLVAWMAVRRSVIGATQVFTSFVKPMLSLALLQLAIAFGGLLVYALTGTGPMPTYFLLVLALVSSVSTLVFLYPLSEAMEIQASHGDMLREVQLQYLLKQGADKTDAGVGDLLSVYVDVIDNHDDRITFWGTETSKDKLQGLIVTLASGLSFIGSKTVQYEWSTLNPHYIGNNIPQL</sequence>
<dbReference type="VEuPathDB" id="FungiDB:SDRG_15636"/>
<feature type="transmembrane region" description="Helical" evidence="1">
    <location>
        <begin position="184"/>
        <end position="203"/>
    </location>
</feature>
<keyword evidence="1" id="KW-0472">Membrane</keyword>
<feature type="transmembrane region" description="Helical" evidence="1">
    <location>
        <begin position="307"/>
        <end position="328"/>
    </location>
</feature>
<dbReference type="AlphaFoldDB" id="T0PMD8"/>
<dbReference type="EMBL" id="JH767228">
    <property type="protein sequence ID" value="EQC26544.1"/>
    <property type="molecule type" value="Genomic_DNA"/>
</dbReference>
<feature type="transmembrane region" description="Helical" evidence="1">
    <location>
        <begin position="224"/>
        <end position="244"/>
    </location>
</feature>
<dbReference type="InParanoid" id="T0PMD8"/>
<evidence type="ECO:0008006" key="4">
    <source>
        <dbReference type="Google" id="ProtNLM"/>
    </source>
</evidence>
<gene>
    <name evidence="2" type="ORF">SDRG_15636</name>
</gene>
<evidence type="ECO:0000313" key="2">
    <source>
        <dbReference type="EMBL" id="EQC26544.1"/>
    </source>
</evidence>
<keyword evidence="1" id="KW-1133">Transmembrane helix</keyword>
<feature type="transmembrane region" description="Helical" evidence="1">
    <location>
        <begin position="570"/>
        <end position="590"/>
    </location>
</feature>
<reference evidence="2 3" key="1">
    <citation type="submission" date="2012-04" db="EMBL/GenBank/DDBJ databases">
        <title>The Genome Sequence of Saprolegnia declina VS20.</title>
        <authorList>
            <consortium name="The Broad Institute Genome Sequencing Platform"/>
            <person name="Russ C."/>
            <person name="Nusbaum C."/>
            <person name="Tyler B."/>
            <person name="van West P."/>
            <person name="Dieguez-Uribeondo J."/>
            <person name="de Bruijn I."/>
            <person name="Tripathy S."/>
            <person name="Jiang R."/>
            <person name="Young S.K."/>
            <person name="Zeng Q."/>
            <person name="Gargeya S."/>
            <person name="Fitzgerald M."/>
            <person name="Haas B."/>
            <person name="Abouelleil A."/>
            <person name="Alvarado L."/>
            <person name="Arachchi H.M."/>
            <person name="Berlin A."/>
            <person name="Chapman S.B."/>
            <person name="Goldberg J."/>
            <person name="Griggs A."/>
            <person name="Gujja S."/>
            <person name="Hansen M."/>
            <person name="Howarth C."/>
            <person name="Imamovic A."/>
            <person name="Larimer J."/>
            <person name="McCowen C."/>
            <person name="Montmayeur A."/>
            <person name="Murphy C."/>
            <person name="Neiman D."/>
            <person name="Pearson M."/>
            <person name="Priest M."/>
            <person name="Roberts A."/>
            <person name="Saif S."/>
            <person name="Shea T."/>
            <person name="Sisk P."/>
            <person name="Sykes S."/>
            <person name="Wortman J."/>
            <person name="Nusbaum C."/>
            <person name="Birren B."/>
        </authorList>
    </citation>
    <scope>NUCLEOTIDE SEQUENCE [LARGE SCALE GENOMIC DNA]</scope>
    <source>
        <strain evidence="2 3">VS20</strain>
    </source>
</reference>
<accession>T0PMD8</accession>
<evidence type="ECO:0000256" key="1">
    <source>
        <dbReference type="SAM" id="Phobius"/>
    </source>
</evidence>
<keyword evidence="1" id="KW-0812">Transmembrane</keyword>
<feature type="transmembrane region" description="Helical" evidence="1">
    <location>
        <begin position="151"/>
        <end position="172"/>
    </location>
</feature>
<dbReference type="OMA" id="WMAVRRS"/>
<name>T0PMD8_SAPDV</name>
<feature type="transmembrane region" description="Helical" evidence="1">
    <location>
        <begin position="110"/>
        <end position="130"/>
    </location>
</feature>
<dbReference type="OrthoDB" id="72119at2759"/>
<feature type="transmembrane region" description="Helical" evidence="1">
    <location>
        <begin position="596"/>
        <end position="619"/>
    </location>
</feature>
<proteinExistence type="predicted"/>
<organism evidence="2 3">
    <name type="scientific">Saprolegnia diclina (strain VS20)</name>
    <dbReference type="NCBI Taxonomy" id="1156394"/>
    <lineage>
        <taxon>Eukaryota</taxon>
        <taxon>Sar</taxon>
        <taxon>Stramenopiles</taxon>
        <taxon>Oomycota</taxon>
        <taxon>Saprolegniomycetes</taxon>
        <taxon>Saprolegniales</taxon>
        <taxon>Saprolegniaceae</taxon>
        <taxon>Saprolegnia</taxon>
    </lineage>
</organism>
<protein>
    <recommendedName>
        <fullName evidence="4">Transmembrane protein</fullName>
    </recommendedName>
</protein>
<dbReference type="RefSeq" id="XP_008620037.1">
    <property type="nucleotide sequence ID" value="XM_008621815.1"/>
</dbReference>
<evidence type="ECO:0000313" key="3">
    <source>
        <dbReference type="Proteomes" id="UP000030762"/>
    </source>
</evidence>
<dbReference type="GeneID" id="19956363"/>
<dbReference type="Proteomes" id="UP000030762">
    <property type="component" value="Unassembled WGS sequence"/>
</dbReference>
<keyword evidence="3" id="KW-1185">Reference proteome</keyword>